<evidence type="ECO:0000256" key="1">
    <source>
        <dbReference type="SAM" id="MobiDB-lite"/>
    </source>
</evidence>
<gene>
    <name evidence="2" type="ORF">GYMLUDRAFT_51498</name>
</gene>
<feature type="region of interest" description="Disordered" evidence="1">
    <location>
        <begin position="314"/>
        <end position="346"/>
    </location>
</feature>
<accession>A0A0D0C4V4</accession>
<dbReference type="HOGENOM" id="CLU_548759_0_0_1"/>
<feature type="region of interest" description="Disordered" evidence="1">
    <location>
        <begin position="396"/>
        <end position="435"/>
    </location>
</feature>
<feature type="region of interest" description="Disordered" evidence="1">
    <location>
        <begin position="1"/>
        <end position="35"/>
    </location>
</feature>
<protein>
    <submittedName>
        <fullName evidence="2">Uncharacterized protein</fullName>
    </submittedName>
</protein>
<evidence type="ECO:0000313" key="2">
    <source>
        <dbReference type="EMBL" id="KIK49823.1"/>
    </source>
</evidence>
<dbReference type="AlphaFoldDB" id="A0A0D0C4V4"/>
<dbReference type="EMBL" id="KN834987">
    <property type="protein sequence ID" value="KIK49823.1"/>
    <property type="molecule type" value="Genomic_DNA"/>
</dbReference>
<reference evidence="2 3" key="1">
    <citation type="submission" date="2014-04" db="EMBL/GenBank/DDBJ databases">
        <title>Evolutionary Origins and Diversification of the Mycorrhizal Mutualists.</title>
        <authorList>
            <consortium name="DOE Joint Genome Institute"/>
            <consortium name="Mycorrhizal Genomics Consortium"/>
            <person name="Kohler A."/>
            <person name="Kuo A."/>
            <person name="Nagy L.G."/>
            <person name="Floudas D."/>
            <person name="Copeland A."/>
            <person name="Barry K.W."/>
            <person name="Cichocki N."/>
            <person name="Veneault-Fourrey C."/>
            <person name="LaButti K."/>
            <person name="Lindquist E.A."/>
            <person name="Lipzen A."/>
            <person name="Lundell T."/>
            <person name="Morin E."/>
            <person name="Murat C."/>
            <person name="Riley R."/>
            <person name="Ohm R."/>
            <person name="Sun H."/>
            <person name="Tunlid A."/>
            <person name="Henrissat B."/>
            <person name="Grigoriev I.V."/>
            <person name="Hibbett D.S."/>
            <person name="Martin F."/>
        </authorList>
    </citation>
    <scope>NUCLEOTIDE SEQUENCE [LARGE SCALE GENOMIC DNA]</scope>
    <source>
        <strain evidence="2 3">FD-317 M1</strain>
    </source>
</reference>
<keyword evidence="3" id="KW-1185">Reference proteome</keyword>
<dbReference type="OrthoDB" id="3269273at2759"/>
<feature type="compositionally biased region" description="Polar residues" evidence="1">
    <location>
        <begin position="13"/>
        <end position="25"/>
    </location>
</feature>
<sequence>MSQQFSFPPFRNGTGSFADLSQGTPAIQVPGTPARNPQVPATLTLNLNGGAPASASFPGTPTPTSLFTENSHSPTIQLVNNSPLPAEGLAHIDGSTPAEVNLVIDTLTIDTLAADFKLNKNHRLNLHALVRIGSRDPPLSRSDLGTRLYMLAEIYVLNEMIKAAEEARNQGNGDLQSMFNDLKIHLEDTWDFSNEQQVTIRGIVMDLVIHQDRTNYCELFSVVLMTNIFGLPGRERKLLSHVRKVCSNVRNQLRVDIRNSIIGNSTKTLEAFTYDAAIKYKRGGPGEKPDTMLTIHNAILRRLAFENRSLLGVEETENEDESDGQTARPSKKRKNNDENEKRGGRIAKENHFWGRVDIFFKTETVTRGTDFRGEKWKQYIEDTVKWDHETFRDQPLQPQEEANGGSSIMDVQGSGLSAQTARAGGVPGAQGSALF</sequence>
<proteinExistence type="predicted"/>
<feature type="compositionally biased region" description="Basic and acidic residues" evidence="1">
    <location>
        <begin position="335"/>
        <end position="346"/>
    </location>
</feature>
<organism evidence="2 3">
    <name type="scientific">Collybiopsis luxurians FD-317 M1</name>
    <dbReference type="NCBI Taxonomy" id="944289"/>
    <lineage>
        <taxon>Eukaryota</taxon>
        <taxon>Fungi</taxon>
        <taxon>Dikarya</taxon>
        <taxon>Basidiomycota</taxon>
        <taxon>Agaricomycotina</taxon>
        <taxon>Agaricomycetes</taxon>
        <taxon>Agaricomycetidae</taxon>
        <taxon>Agaricales</taxon>
        <taxon>Marasmiineae</taxon>
        <taxon>Omphalotaceae</taxon>
        <taxon>Collybiopsis</taxon>
        <taxon>Collybiopsis luxurians</taxon>
    </lineage>
</organism>
<name>A0A0D0C4V4_9AGAR</name>
<feature type="compositionally biased region" description="Acidic residues" evidence="1">
    <location>
        <begin position="314"/>
        <end position="323"/>
    </location>
</feature>
<dbReference type="Proteomes" id="UP000053593">
    <property type="component" value="Unassembled WGS sequence"/>
</dbReference>
<evidence type="ECO:0000313" key="3">
    <source>
        <dbReference type="Proteomes" id="UP000053593"/>
    </source>
</evidence>